<dbReference type="Proteomes" id="UP000178991">
    <property type="component" value="Unassembled WGS sequence"/>
</dbReference>
<evidence type="ECO:0000313" key="1">
    <source>
        <dbReference type="EMBL" id="OGZ62403.1"/>
    </source>
</evidence>
<proteinExistence type="predicted"/>
<dbReference type="AlphaFoldDB" id="A0A1G2HIY4"/>
<reference evidence="1 2" key="1">
    <citation type="journal article" date="2016" name="Nat. Commun.">
        <title>Thousands of microbial genomes shed light on interconnected biogeochemical processes in an aquifer system.</title>
        <authorList>
            <person name="Anantharaman K."/>
            <person name="Brown C.T."/>
            <person name="Hug L.A."/>
            <person name="Sharon I."/>
            <person name="Castelle C.J."/>
            <person name="Probst A.J."/>
            <person name="Thomas B.C."/>
            <person name="Singh A."/>
            <person name="Wilkins M.J."/>
            <person name="Karaoz U."/>
            <person name="Brodie E.L."/>
            <person name="Williams K.H."/>
            <person name="Hubbard S.S."/>
            <person name="Banfield J.F."/>
        </authorList>
    </citation>
    <scope>NUCLEOTIDE SEQUENCE [LARGE SCALE GENOMIC DNA]</scope>
</reference>
<organism evidence="1 2">
    <name type="scientific">Candidatus Staskawiczbacteria bacterium RIFCSPHIGHO2_01_FULL_34_27</name>
    <dbReference type="NCBI Taxonomy" id="1802199"/>
    <lineage>
        <taxon>Bacteria</taxon>
        <taxon>Candidatus Staskawicziibacteriota</taxon>
    </lineage>
</organism>
<comment type="caution">
    <text evidence="1">The sequence shown here is derived from an EMBL/GenBank/DDBJ whole genome shotgun (WGS) entry which is preliminary data.</text>
</comment>
<sequence>METKDLLVEYAYIINQYGPDSLEAKNFIEENLHDDEFVELAELSRIVKKGFINERKKREER</sequence>
<accession>A0A1G2HIY4</accession>
<gene>
    <name evidence="1" type="ORF">A2639_01010</name>
</gene>
<dbReference type="EMBL" id="MHOL01000022">
    <property type="protein sequence ID" value="OGZ62403.1"/>
    <property type="molecule type" value="Genomic_DNA"/>
</dbReference>
<evidence type="ECO:0000313" key="2">
    <source>
        <dbReference type="Proteomes" id="UP000178991"/>
    </source>
</evidence>
<protein>
    <submittedName>
        <fullName evidence="1">Uncharacterized protein</fullName>
    </submittedName>
</protein>
<name>A0A1G2HIY4_9BACT</name>